<reference evidence="2 3" key="1">
    <citation type="submission" date="2024-05" db="EMBL/GenBank/DDBJ databases">
        <title>Genome sequencing and assembly of Indian major carp, Cirrhinus mrigala (Hamilton, 1822).</title>
        <authorList>
            <person name="Mohindra V."/>
            <person name="Chowdhury L.M."/>
            <person name="Lal K."/>
            <person name="Jena J.K."/>
        </authorList>
    </citation>
    <scope>NUCLEOTIDE SEQUENCE [LARGE SCALE GENOMIC DNA]</scope>
    <source>
        <strain evidence="2">CM1030</strain>
        <tissue evidence="2">Blood</tissue>
    </source>
</reference>
<evidence type="ECO:0000313" key="2">
    <source>
        <dbReference type="EMBL" id="KAL0149758.1"/>
    </source>
</evidence>
<protein>
    <submittedName>
        <fullName evidence="2">Uncharacterized protein</fullName>
    </submittedName>
</protein>
<dbReference type="Proteomes" id="UP001529510">
    <property type="component" value="Unassembled WGS sequence"/>
</dbReference>
<gene>
    <name evidence="2" type="ORF">M9458_054948</name>
</gene>
<proteinExistence type="predicted"/>
<organism evidence="2 3">
    <name type="scientific">Cirrhinus mrigala</name>
    <name type="common">Mrigala</name>
    <dbReference type="NCBI Taxonomy" id="683832"/>
    <lineage>
        <taxon>Eukaryota</taxon>
        <taxon>Metazoa</taxon>
        <taxon>Chordata</taxon>
        <taxon>Craniata</taxon>
        <taxon>Vertebrata</taxon>
        <taxon>Euteleostomi</taxon>
        <taxon>Actinopterygii</taxon>
        <taxon>Neopterygii</taxon>
        <taxon>Teleostei</taxon>
        <taxon>Ostariophysi</taxon>
        <taxon>Cypriniformes</taxon>
        <taxon>Cyprinidae</taxon>
        <taxon>Labeoninae</taxon>
        <taxon>Labeonini</taxon>
        <taxon>Cirrhinus</taxon>
    </lineage>
</organism>
<feature type="non-terminal residue" evidence="2">
    <location>
        <position position="1"/>
    </location>
</feature>
<accession>A0ABD0MKY0</accession>
<dbReference type="EMBL" id="JAMKFB020000323">
    <property type="protein sequence ID" value="KAL0149758.1"/>
    <property type="molecule type" value="Genomic_DNA"/>
</dbReference>
<feature type="non-terminal residue" evidence="2">
    <location>
        <position position="85"/>
    </location>
</feature>
<feature type="region of interest" description="Disordered" evidence="1">
    <location>
        <begin position="63"/>
        <end position="85"/>
    </location>
</feature>
<sequence>MEAELQVLQHVGVSGRGDPVLCGHVHHQLVGGSPDQRHRLIPLHLRQLQETRCELGFVHSSADVSSGPDAQFTAVRSGRPRQNLQ</sequence>
<evidence type="ECO:0000256" key="1">
    <source>
        <dbReference type="SAM" id="MobiDB-lite"/>
    </source>
</evidence>
<keyword evidence="3" id="KW-1185">Reference proteome</keyword>
<comment type="caution">
    <text evidence="2">The sequence shown here is derived from an EMBL/GenBank/DDBJ whole genome shotgun (WGS) entry which is preliminary data.</text>
</comment>
<dbReference type="AlphaFoldDB" id="A0ABD0MKY0"/>
<evidence type="ECO:0000313" key="3">
    <source>
        <dbReference type="Proteomes" id="UP001529510"/>
    </source>
</evidence>
<name>A0ABD0MKY0_CIRMR</name>